<organism evidence="1 2">
    <name type="scientific">Crenichthys baileyi</name>
    <name type="common">White River springfish</name>
    <dbReference type="NCBI Taxonomy" id="28760"/>
    <lineage>
        <taxon>Eukaryota</taxon>
        <taxon>Metazoa</taxon>
        <taxon>Chordata</taxon>
        <taxon>Craniata</taxon>
        <taxon>Vertebrata</taxon>
        <taxon>Euteleostomi</taxon>
        <taxon>Actinopterygii</taxon>
        <taxon>Neopterygii</taxon>
        <taxon>Teleostei</taxon>
        <taxon>Neoteleostei</taxon>
        <taxon>Acanthomorphata</taxon>
        <taxon>Ovalentaria</taxon>
        <taxon>Atherinomorphae</taxon>
        <taxon>Cyprinodontiformes</taxon>
        <taxon>Goodeidae</taxon>
        <taxon>Crenichthys</taxon>
    </lineage>
</organism>
<protein>
    <submittedName>
        <fullName evidence="1">Uncharacterized protein</fullName>
    </submittedName>
</protein>
<accession>A0AAV9S7H4</accession>
<dbReference type="AlphaFoldDB" id="A0AAV9S7H4"/>
<gene>
    <name evidence="1" type="ORF">CRENBAI_007724</name>
</gene>
<dbReference type="EMBL" id="JAHHUM010000741">
    <property type="protein sequence ID" value="KAK5617322.1"/>
    <property type="molecule type" value="Genomic_DNA"/>
</dbReference>
<evidence type="ECO:0000313" key="2">
    <source>
        <dbReference type="Proteomes" id="UP001311232"/>
    </source>
</evidence>
<proteinExistence type="predicted"/>
<name>A0AAV9S7H4_9TELE</name>
<evidence type="ECO:0000313" key="1">
    <source>
        <dbReference type="EMBL" id="KAK5617322.1"/>
    </source>
</evidence>
<keyword evidence="2" id="KW-1185">Reference proteome</keyword>
<reference evidence="1 2" key="1">
    <citation type="submission" date="2021-06" db="EMBL/GenBank/DDBJ databases">
        <authorList>
            <person name="Palmer J.M."/>
        </authorList>
    </citation>
    <scope>NUCLEOTIDE SEQUENCE [LARGE SCALE GENOMIC DNA]</scope>
    <source>
        <strain evidence="1 2">MEX-2019</strain>
        <tissue evidence="1">Muscle</tissue>
    </source>
</reference>
<dbReference type="Proteomes" id="UP001311232">
    <property type="component" value="Unassembled WGS sequence"/>
</dbReference>
<comment type="caution">
    <text evidence="1">The sequence shown here is derived from an EMBL/GenBank/DDBJ whole genome shotgun (WGS) entry which is preliminary data.</text>
</comment>
<sequence>MHEQPGRVAGRPLSIYGDLGTGVWVDPGQEGRRDSWLNMKLGNIANIGASLLGQLLGLIISRKVVQFPGENQCVSERDSLVLLLFFCFKVKFCICVPTEVGHNLPPLS</sequence>